<gene>
    <name evidence="1" type="ORF">KP005_05035</name>
</gene>
<name>A0ABX8JTB1_9BACT</name>
<dbReference type="EMBL" id="CP076724">
    <property type="protein sequence ID" value="QWV98655.1"/>
    <property type="molecule type" value="Genomic_DNA"/>
</dbReference>
<sequence>MGWFAKKIFPELTDREKAEPYWEIAVDFIREIKLEAERLDAFPKEKRIAYLKKNHFK</sequence>
<evidence type="ECO:0000313" key="1">
    <source>
        <dbReference type="EMBL" id="QWV98655.1"/>
    </source>
</evidence>
<organism evidence="1 2">
    <name type="scientific">Geomonas diazotrophica</name>
    <dbReference type="NCBI Taxonomy" id="2843197"/>
    <lineage>
        <taxon>Bacteria</taxon>
        <taxon>Pseudomonadati</taxon>
        <taxon>Thermodesulfobacteriota</taxon>
        <taxon>Desulfuromonadia</taxon>
        <taxon>Geobacterales</taxon>
        <taxon>Geobacteraceae</taxon>
        <taxon>Geomonas</taxon>
    </lineage>
</organism>
<keyword evidence="2" id="KW-1185">Reference proteome</keyword>
<reference evidence="1 2" key="1">
    <citation type="submission" date="2021-06" db="EMBL/GenBank/DDBJ databases">
        <title>Gemonas diversity in paddy soil.</title>
        <authorList>
            <person name="Liu G."/>
        </authorList>
    </citation>
    <scope>NUCLEOTIDE SEQUENCE [LARGE SCALE GENOMIC DNA]</scope>
    <source>
        <strain evidence="1 2">RG29</strain>
    </source>
</reference>
<evidence type="ECO:0000313" key="2">
    <source>
        <dbReference type="Proteomes" id="UP000683493"/>
    </source>
</evidence>
<dbReference type="Proteomes" id="UP000683493">
    <property type="component" value="Chromosome"/>
</dbReference>
<proteinExistence type="predicted"/>
<accession>A0ABX8JTB1</accession>
<protein>
    <submittedName>
        <fullName evidence="1">Uncharacterized protein</fullName>
    </submittedName>
</protein>